<gene>
    <name evidence="1" type="ORF">GGX14DRAFT_324385</name>
</gene>
<proteinExistence type="predicted"/>
<dbReference type="Proteomes" id="UP001219525">
    <property type="component" value="Unassembled WGS sequence"/>
</dbReference>
<feature type="non-terminal residue" evidence="1">
    <location>
        <position position="1"/>
    </location>
</feature>
<evidence type="ECO:0000313" key="2">
    <source>
        <dbReference type="Proteomes" id="UP001219525"/>
    </source>
</evidence>
<keyword evidence="2" id="KW-1185">Reference proteome</keyword>
<dbReference type="EMBL" id="JARJCW010000068">
    <property type="protein sequence ID" value="KAJ7199444.1"/>
    <property type="molecule type" value="Genomic_DNA"/>
</dbReference>
<name>A0AAD6V351_9AGAR</name>
<comment type="caution">
    <text evidence="1">The sequence shown here is derived from an EMBL/GenBank/DDBJ whole genome shotgun (WGS) entry which is preliminary data.</text>
</comment>
<feature type="non-terminal residue" evidence="1">
    <location>
        <position position="150"/>
    </location>
</feature>
<accession>A0AAD6V351</accession>
<sequence length="150" mass="17611">VSDKIAQLVWGISGYRFIYKKSKTSSASDSVKTYTYYCAQNDHEVKKPKLHDDPRKRRARMTMSRFPCEGYLQITVDDNDLELPLRLKLKHNQSHLHYVDISVSKSIRDLVDSMKHESAANTKNYFKIWTRVLAENPKTEITQKQIYALW</sequence>
<dbReference type="AlphaFoldDB" id="A0AAD6V351"/>
<evidence type="ECO:0000313" key="1">
    <source>
        <dbReference type="EMBL" id="KAJ7199444.1"/>
    </source>
</evidence>
<organism evidence="1 2">
    <name type="scientific">Mycena pura</name>
    <dbReference type="NCBI Taxonomy" id="153505"/>
    <lineage>
        <taxon>Eukaryota</taxon>
        <taxon>Fungi</taxon>
        <taxon>Dikarya</taxon>
        <taxon>Basidiomycota</taxon>
        <taxon>Agaricomycotina</taxon>
        <taxon>Agaricomycetes</taxon>
        <taxon>Agaricomycetidae</taxon>
        <taxon>Agaricales</taxon>
        <taxon>Marasmiineae</taxon>
        <taxon>Mycenaceae</taxon>
        <taxon>Mycena</taxon>
    </lineage>
</organism>
<protein>
    <submittedName>
        <fullName evidence="1">Uncharacterized protein</fullName>
    </submittedName>
</protein>
<reference evidence="1" key="1">
    <citation type="submission" date="2023-03" db="EMBL/GenBank/DDBJ databases">
        <title>Massive genome expansion in bonnet fungi (Mycena s.s.) driven by repeated elements and novel gene families across ecological guilds.</title>
        <authorList>
            <consortium name="Lawrence Berkeley National Laboratory"/>
            <person name="Harder C.B."/>
            <person name="Miyauchi S."/>
            <person name="Viragh M."/>
            <person name="Kuo A."/>
            <person name="Thoen E."/>
            <person name="Andreopoulos B."/>
            <person name="Lu D."/>
            <person name="Skrede I."/>
            <person name="Drula E."/>
            <person name="Henrissat B."/>
            <person name="Morin E."/>
            <person name="Kohler A."/>
            <person name="Barry K."/>
            <person name="LaButti K."/>
            <person name="Morin E."/>
            <person name="Salamov A."/>
            <person name="Lipzen A."/>
            <person name="Mereny Z."/>
            <person name="Hegedus B."/>
            <person name="Baldrian P."/>
            <person name="Stursova M."/>
            <person name="Weitz H."/>
            <person name="Taylor A."/>
            <person name="Grigoriev I.V."/>
            <person name="Nagy L.G."/>
            <person name="Martin F."/>
            <person name="Kauserud H."/>
        </authorList>
    </citation>
    <scope>NUCLEOTIDE SEQUENCE</scope>
    <source>
        <strain evidence="1">9144</strain>
    </source>
</reference>